<dbReference type="InterPro" id="IPR039759">
    <property type="entry name" value="eIF2D_SUI1"/>
</dbReference>
<dbReference type="OrthoDB" id="199771at2759"/>
<dbReference type="PROSITE" id="PS50296">
    <property type="entry name" value="SUI1"/>
    <property type="match status" value="1"/>
</dbReference>
<accession>A0A1U7LHV3</accession>
<sequence>MFGKTGAPELPMPSSLFISSHIQPYLVSHNPNLHLKKSSWKKAQKFLKEMSKEGFLTIRERGGEVVITSMNLSNPQVMQFELYDLPTVRKAKRDEETTTKKTGEMIEIRQLWKPTGKVSAVFEAVGKSKSGLYTAPEIREVLQLYIDREGLVDASNRRMVRLDSVLSAFVDTAQLCVGRDVLVERALKSSAQYHALGAGKPQRGPPPRVKVVTEKRQGNKVVMRIANLDAFGIDLGDVASELRVVCASSTSVGAAPGNLHAREVLVQGAHVGAVVACLWRRGVAQGHLDLADRAAKKNTAKASMAV</sequence>
<keyword evidence="4" id="KW-1185">Reference proteome</keyword>
<name>A0A1U7LHV3_NEOID</name>
<evidence type="ECO:0000259" key="2">
    <source>
        <dbReference type="PROSITE" id="PS51925"/>
    </source>
</evidence>
<dbReference type="PROSITE" id="PS51925">
    <property type="entry name" value="SWIB_MDM2"/>
    <property type="match status" value="1"/>
</dbReference>
<dbReference type="Pfam" id="PF01253">
    <property type="entry name" value="SUI1"/>
    <property type="match status" value="1"/>
</dbReference>
<dbReference type="EMBL" id="LXFE01003687">
    <property type="protein sequence ID" value="OLL22236.1"/>
    <property type="molecule type" value="Genomic_DNA"/>
</dbReference>
<dbReference type="InterPro" id="IPR036885">
    <property type="entry name" value="SWIB_MDM2_dom_sf"/>
</dbReference>
<dbReference type="AlphaFoldDB" id="A0A1U7LHV3"/>
<dbReference type="InterPro" id="IPR058886">
    <property type="entry name" value="SWIB_eIF2D"/>
</dbReference>
<dbReference type="SUPFAM" id="SSF47592">
    <property type="entry name" value="SWIB/MDM2 domain"/>
    <property type="match status" value="1"/>
</dbReference>
<dbReference type="PANTHER" id="PTHR12217">
    <property type="entry name" value="EUKARYOTIC TRANSLATION INITIATION FACTOR 2D"/>
    <property type="match status" value="1"/>
</dbReference>
<dbReference type="GO" id="GO:0001731">
    <property type="term" value="P:formation of translation preinitiation complex"/>
    <property type="evidence" value="ECO:0007669"/>
    <property type="project" value="InterPro"/>
</dbReference>
<dbReference type="InterPro" id="IPR036877">
    <property type="entry name" value="SUI1_dom_sf"/>
</dbReference>
<organism evidence="3 4">
    <name type="scientific">Neolecta irregularis (strain DAH-3)</name>
    <dbReference type="NCBI Taxonomy" id="1198029"/>
    <lineage>
        <taxon>Eukaryota</taxon>
        <taxon>Fungi</taxon>
        <taxon>Dikarya</taxon>
        <taxon>Ascomycota</taxon>
        <taxon>Taphrinomycotina</taxon>
        <taxon>Neolectales</taxon>
        <taxon>Neolectaceae</taxon>
        <taxon>Neolecta</taxon>
    </lineage>
</organism>
<comment type="caution">
    <text evidence="3">The sequence shown here is derived from an EMBL/GenBank/DDBJ whole genome shotgun (WGS) entry which is preliminary data.</text>
</comment>
<dbReference type="InterPro" id="IPR057429">
    <property type="entry name" value="WH_eIF2D"/>
</dbReference>
<reference evidence="3 4" key="1">
    <citation type="submission" date="2016-04" db="EMBL/GenBank/DDBJ databases">
        <title>Evolutionary innovation and constraint leading to complex multicellularity in the Ascomycota.</title>
        <authorList>
            <person name="Cisse O."/>
            <person name="Nguyen A."/>
            <person name="Hewitt D.A."/>
            <person name="Jedd G."/>
            <person name="Stajich J.E."/>
        </authorList>
    </citation>
    <scope>NUCLEOTIDE SEQUENCE [LARGE SCALE GENOMIC DNA]</scope>
    <source>
        <strain evidence="3 4">DAH-3</strain>
    </source>
</reference>
<evidence type="ECO:0000259" key="1">
    <source>
        <dbReference type="PROSITE" id="PS50296"/>
    </source>
</evidence>
<dbReference type="Proteomes" id="UP000186594">
    <property type="component" value="Unassembled WGS sequence"/>
</dbReference>
<dbReference type="InterPro" id="IPR003121">
    <property type="entry name" value="SWIB_MDM2_domain"/>
</dbReference>
<dbReference type="InterPro" id="IPR001950">
    <property type="entry name" value="SUI1"/>
</dbReference>
<protein>
    <submittedName>
        <fullName evidence="3">Translation machinery-associated protein 64</fullName>
    </submittedName>
</protein>
<evidence type="ECO:0000313" key="3">
    <source>
        <dbReference type="EMBL" id="OLL22236.1"/>
    </source>
</evidence>
<feature type="domain" description="SUI1" evidence="1">
    <location>
        <begin position="209"/>
        <end position="282"/>
    </location>
</feature>
<evidence type="ECO:0000313" key="4">
    <source>
        <dbReference type="Proteomes" id="UP000186594"/>
    </source>
</evidence>
<dbReference type="GO" id="GO:0003743">
    <property type="term" value="F:translation initiation factor activity"/>
    <property type="evidence" value="ECO:0007669"/>
    <property type="project" value="InterPro"/>
</dbReference>
<dbReference type="CDD" id="cd11608">
    <property type="entry name" value="eIF2D_C"/>
    <property type="match status" value="1"/>
</dbReference>
<proteinExistence type="predicted"/>
<dbReference type="PANTHER" id="PTHR12217:SF4">
    <property type="entry name" value="EUKARYOTIC TRANSLATION INITIATION FACTOR 2D"/>
    <property type="match status" value="1"/>
</dbReference>
<feature type="domain" description="DM2" evidence="2">
    <location>
        <begin position="110"/>
        <end position="193"/>
    </location>
</feature>
<dbReference type="STRING" id="1198029.A0A1U7LHV3"/>
<dbReference type="Pfam" id="PF26291">
    <property type="entry name" value="SWIB_eIF2D"/>
    <property type="match status" value="1"/>
</dbReference>
<dbReference type="InterPro" id="IPR039757">
    <property type="entry name" value="EIF2D"/>
</dbReference>
<gene>
    <name evidence="3" type="ORF">NEOLI_003174</name>
</gene>
<dbReference type="SUPFAM" id="SSF55159">
    <property type="entry name" value="eIF1-like"/>
    <property type="match status" value="1"/>
</dbReference>
<dbReference type="Pfam" id="PF25304">
    <property type="entry name" value="WHD_eIF2D"/>
    <property type="match status" value="1"/>
</dbReference>
<dbReference type="Gene3D" id="3.30.780.10">
    <property type="entry name" value="SUI1-like domain"/>
    <property type="match status" value="1"/>
</dbReference>
<dbReference type="OMA" id="STHIDQY"/>